<dbReference type="Proteomes" id="UP001303046">
    <property type="component" value="Unassembled WGS sequence"/>
</dbReference>
<evidence type="ECO:0000313" key="2">
    <source>
        <dbReference type="Proteomes" id="UP001303046"/>
    </source>
</evidence>
<protein>
    <recommendedName>
        <fullName evidence="3">DH domain-containing protein</fullName>
    </recommendedName>
</protein>
<organism evidence="1 2">
    <name type="scientific">Necator americanus</name>
    <name type="common">Human hookworm</name>
    <dbReference type="NCBI Taxonomy" id="51031"/>
    <lineage>
        <taxon>Eukaryota</taxon>
        <taxon>Metazoa</taxon>
        <taxon>Ecdysozoa</taxon>
        <taxon>Nematoda</taxon>
        <taxon>Chromadorea</taxon>
        <taxon>Rhabditida</taxon>
        <taxon>Rhabditina</taxon>
        <taxon>Rhabditomorpha</taxon>
        <taxon>Strongyloidea</taxon>
        <taxon>Ancylostomatidae</taxon>
        <taxon>Bunostominae</taxon>
        <taxon>Necator</taxon>
    </lineage>
</organism>
<evidence type="ECO:0008006" key="3">
    <source>
        <dbReference type="Google" id="ProtNLM"/>
    </source>
</evidence>
<gene>
    <name evidence="1" type="primary">Necator_chrII.g8164</name>
    <name evidence="1" type="ORF">RB195_020370</name>
</gene>
<comment type="caution">
    <text evidence="1">The sequence shown here is derived from an EMBL/GenBank/DDBJ whole genome shotgun (WGS) entry which is preliminary data.</text>
</comment>
<proteinExistence type="predicted"/>
<accession>A0ABR1CM49</accession>
<sequence>MGRGPAVIASASSTALLRRRRLHTFTGLQIVLTLIKSEQMHFKKMVEIGVARDQYLSNGYGLIVEEVLFIFGERPNMQVSVLNYGDVTVRFQEIRMTLETLQSISEKVTTI</sequence>
<reference evidence="1 2" key="1">
    <citation type="submission" date="2023-08" db="EMBL/GenBank/DDBJ databases">
        <title>A Necator americanus chromosomal reference genome.</title>
        <authorList>
            <person name="Ilik V."/>
            <person name="Petrzelkova K.J."/>
            <person name="Pardy F."/>
            <person name="Fuh T."/>
            <person name="Niatou-Singa F.S."/>
            <person name="Gouil Q."/>
            <person name="Baker L."/>
            <person name="Ritchie M.E."/>
            <person name="Jex A.R."/>
            <person name="Gazzola D."/>
            <person name="Li H."/>
            <person name="Toshio Fujiwara R."/>
            <person name="Zhan B."/>
            <person name="Aroian R.V."/>
            <person name="Pafco B."/>
            <person name="Schwarz E.M."/>
        </authorList>
    </citation>
    <scope>NUCLEOTIDE SEQUENCE [LARGE SCALE GENOMIC DNA]</scope>
    <source>
        <strain evidence="1 2">Aroian</strain>
        <tissue evidence="1">Whole animal</tissue>
    </source>
</reference>
<name>A0ABR1CM49_NECAM</name>
<evidence type="ECO:0000313" key="1">
    <source>
        <dbReference type="EMBL" id="KAK6738221.1"/>
    </source>
</evidence>
<dbReference type="EMBL" id="JAVFWL010000002">
    <property type="protein sequence ID" value="KAK6738221.1"/>
    <property type="molecule type" value="Genomic_DNA"/>
</dbReference>
<keyword evidence="2" id="KW-1185">Reference proteome</keyword>